<dbReference type="PANTHER" id="PTHR34856:SF2">
    <property type="entry name" value="PROTEIN NRFD"/>
    <property type="match status" value="1"/>
</dbReference>
<evidence type="ECO:0000256" key="6">
    <source>
        <dbReference type="ARBA" id="ARBA00023136"/>
    </source>
</evidence>
<protein>
    <submittedName>
        <fullName evidence="8">Polysulfide reductase</fullName>
    </submittedName>
</protein>
<dbReference type="PANTHER" id="PTHR34856">
    <property type="entry name" value="PROTEIN NRFD"/>
    <property type="match status" value="1"/>
</dbReference>
<keyword evidence="6 7" id="KW-0472">Membrane</keyword>
<dbReference type="EMBL" id="VDFW01000012">
    <property type="protein sequence ID" value="TNC25081.1"/>
    <property type="molecule type" value="Genomic_DNA"/>
</dbReference>
<comment type="similarity">
    <text evidence="2">Belongs to the NrfD family.</text>
</comment>
<dbReference type="InterPro" id="IPR005614">
    <property type="entry name" value="NrfD-like"/>
</dbReference>
<evidence type="ECO:0000256" key="1">
    <source>
        <dbReference type="ARBA" id="ARBA00004651"/>
    </source>
</evidence>
<dbReference type="AlphaFoldDB" id="A0A5C4M2R0"/>
<evidence type="ECO:0000313" key="9">
    <source>
        <dbReference type="Proteomes" id="UP000305546"/>
    </source>
</evidence>
<dbReference type="Proteomes" id="UP000305546">
    <property type="component" value="Unassembled WGS sequence"/>
</dbReference>
<dbReference type="Gene3D" id="1.20.1630.10">
    <property type="entry name" value="Formate dehydrogenase/DMSO reductase domain"/>
    <property type="match status" value="1"/>
</dbReference>
<keyword evidence="9" id="KW-1185">Reference proteome</keyword>
<feature type="transmembrane region" description="Helical" evidence="7">
    <location>
        <begin position="248"/>
        <end position="268"/>
    </location>
</feature>
<evidence type="ECO:0000256" key="3">
    <source>
        <dbReference type="ARBA" id="ARBA00022475"/>
    </source>
</evidence>
<dbReference type="InterPro" id="IPR052049">
    <property type="entry name" value="Electron_transfer_protein"/>
</dbReference>
<feature type="transmembrane region" description="Helical" evidence="7">
    <location>
        <begin position="289"/>
        <end position="310"/>
    </location>
</feature>
<dbReference type="Pfam" id="PF03916">
    <property type="entry name" value="NrfD"/>
    <property type="match status" value="1"/>
</dbReference>
<feature type="transmembrane region" description="Helical" evidence="7">
    <location>
        <begin position="179"/>
        <end position="198"/>
    </location>
</feature>
<feature type="transmembrane region" description="Helical" evidence="7">
    <location>
        <begin position="103"/>
        <end position="124"/>
    </location>
</feature>
<feature type="transmembrane region" description="Helical" evidence="7">
    <location>
        <begin position="218"/>
        <end position="242"/>
    </location>
</feature>
<comment type="subcellular location">
    <subcellularLocation>
        <location evidence="1">Cell membrane</location>
        <topology evidence="1">Multi-pass membrane protein</topology>
    </subcellularLocation>
</comment>
<comment type="caution">
    <text evidence="8">The sequence shown here is derived from an EMBL/GenBank/DDBJ whole genome shotgun (WGS) entry which is preliminary data.</text>
</comment>
<accession>A0A5C4M2R0</accession>
<dbReference type="GO" id="GO:0005886">
    <property type="term" value="C:plasma membrane"/>
    <property type="evidence" value="ECO:0007669"/>
    <property type="project" value="UniProtKB-SubCell"/>
</dbReference>
<keyword evidence="3" id="KW-1003">Cell membrane</keyword>
<feature type="transmembrane region" description="Helical" evidence="7">
    <location>
        <begin position="15"/>
        <end position="41"/>
    </location>
</feature>
<feature type="transmembrane region" description="Helical" evidence="7">
    <location>
        <begin position="53"/>
        <end position="71"/>
    </location>
</feature>
<reference evidence="8 9" key="1">
    <citation type="submission" date="2019-06" db="EMBL/GenBank/DDBJ databases">
        <title>Amycolatopsis alkalitolerans sp. nov., isolated from Gastrodia elata Blume.</title>
        <authorList>
            <person name="Narsing Rao M.P."/>
            <person name="Li W.J."/>
        </authorList>
    </citation>
    <scope>NUCLEOTIDE SEQUENCE [LARGE SCALE GENOMIC DNA]</scope>
    <source>
        <strain evidence="8 9">SYSUP0005</strain>
    </source>
</reference>
<gene>
    <name evidence="8" type="ORF">FG385_15650</name>
</gene>
<keyword evidence="5 7" id="KW-1133">Transmembrane helix</keyword>
<evidence type="ECO:0000256" key="5">
    <source>
        <dbReference type="ARBA" id="ARBA00022989"/>
    </source>
</evidence>
<organism evidence="8 9">
    <name type="scientific">Amycolatopsis alkalitolerans</name>
    <dbReference type="NCBI Taxonomy" id="2547244"/>
    <lineage>
        <taxon>Bacteria</taxon>
        <taxon>Bacillati</taxon>
        <taxon>Actinomycetota</taxon>
        <taxon>Actinomycetes</taxon>
        <taxon>Pseudonocardiales</taxon>
        <taxon>Pseudonocardiaceae</taxon>
        <taxon>Amycolatopsis</taxon>
    </lineage>
</organism>
<dbReference type="RefSeq" id="WP_139097469.1">
    <property type="nucleotide sequence ID" value="NZ_VDFW01000012.1"/>
</dbReference>
<evidence type="ECO:0000313" key="8">
    <source>
        <dbReference type="EMBL" id="TNC25081.1"/>
    </source>
</evidence>
<evidence type="ECO:0000256" key="4">
    <source>
        <dbReference type="ARBA" id="ARBA00022692"/>
    </source>
</evidence>
<proteinExistence type="inferred from homology"/>
<name>A0A5C4M2R0_9PSEU</name>
<evidence type="ECO:0000256" key="2">
    <source>
        <dbReference type="ARBA" id="ARBA00008929"/>
    </source>
</evidence>
<feature type="transmembrane region" description="Helical" evidence="7">
    <location>
        <begin position="145"/>
        <end position="167"/>
    </location>
</feature>
<dbReference type="OrthoDB" id="112837at2"/>
<keyword evidence="4 7" id="KW-0812">Transmembrane</keyword>
<sequence>MTVAAVQHFAGPPAWTWYIMFYFFFAGIAGGSYVIASLFRLRGDPSDEPAARLGYYASFGALIPCPIMLILDLGTPLRFWHMLWNTTPDAAGLVFRWWSPMSVGAWALLLFGAFATVSFVDALVRDRRLPWRWVARVLGGVFGKVVMIVGTVLGLFVAGYTGVLLAVSNQPVWSDTWTLGGLFLASGLSASAALLLFLSRYRMSADASGGPLIVSERLYAVLELALIVIFVFTLIPAGALGLSFGFPWFLLWLVALAGLAPGVGGLITSRLAVTSEGATVAVQSATRTAAMSGVVLLGVLALRAAVIFSAQ</sequence>
<evidence type="ECO:0000256" key="7">
    <source>
        <dbReference type="SAM" id="Phobius"/>
    </source>
</evidence>